<dbReference type="SUPFAM" id="SSF55729">
    <property type="entry name" value="Acyl-CoA N-acyltransferases (Nat)"/>
    <property type="match status" value="1"/>
</dbReference>
<keyword evidence="1" id="KW-0812">Transmembrane</keyword>
<dbReference type="PANTHER" id="PTHR42791:SF14">
    <property type="entry name" value="N-ACETYLTRANSFERASE DOMAIN-CONTAINING PROTEIN"/>
    <property type="match status" value="1"/>
</dbReference>
<evidence type="ECO:0000313" key="4">
    <source>
        <dbReference type="Proteomes" id="UP000799770"/>
    </source>
</evidence>
<dbReference type="InterPro" id="IPR052523">
    <property type="entry name" value="Trichothecene_AcTrans"/>
</dbReference>
<dbReference type="AlphaFoldDB" id="A0A6A5YQ97"/>
<dbReference type="Gene3D" id="3.40.630.30">
    <property type="match status" value="1"/>
</dbReference>
<gene>
    <name evidence="3" type="ORF">BDV96DRAFT_652029</name>
</gene>
<keyword evidence="1" id="KW-1133">Transmembrane helix</keyword>
<name>A0A6A5YQ97_9PLEO</name>
<reference evidence="3" key="1">
    <citation type="journal article" date="2020" name="Stud. Mycol.">
        <title>101 Dothideomycetes genomes: a test case for predicting lifestyles and emergence of pathogens.</title>
        <authorList>
            <person name="Haridas S."/>
            <person name="Albert R."/>
            <person name="Binder M."/>
            <person name="Bloem J."/>
            <person name="Labutti K."/>
            <person name="Salamov A."/>
            <person name="Andreopoulos B."/>
            <person name="Baker S."/>
            <person name="Barry K."/>
            <person name="Bills G."/>
            <person name="Bluhm B."/>
            <person name="Cannon C."/>
            <person name="Castanera R."/>
            <person name="Culley D."/>
            <person name="Daum C."/>
            <person name="Ezra D."/>
            <person name="Gonzalez J."/>
            <person name="Henrissat B."/>
            <person name="Kuo A."/>
            <person name="Liang C."/>
            <person name="Lipzen A."/>
            <person name="Lutzoni F."/>
            <person name="Magnuson J."/>
            <person name="Mondo S."/>
            <person name="Nolan M."/>
            <person name="Ohm R."/>
            <person name="Pangilinan J."/>
            <person name="Park H.-J."/>
            <person name="Ramirez L."/>
            <person name="Alfaro M."/>
            <person name="Sun H."/>
            <person name="Tritt A."/>
            <person name="Yoshinaga Y."/>
            <person name="Zwiers L.-H."/>
            <person name="Turgeon B."/>
            <person name="Goodwin S."/>
            <person name="Spatafora J."/>
            <person name="Crous P."/>
            <person name="Grigoriev I."/>
        </authorList>
    </citation>
    <scope>NUCLEOTIDE SEQUENCE</scope>
    <source>
        <strain evidence="3">CBS 627.86</strain>
    </source>
</reference>
<sequence length="259" mass="29579">MRFVVRPIELQDVPQCIKLRIDNLGSLIIGRLPPYEGYAEEQEHSMRKRLLNADGSSGHIHFMKVVDKDGDQSEVVAYARWEFYPKGLSERKTLFEQNHGNDSDKKVDEFWKLREEAVKYFKRCTENIQGCPHILLALLVTAKEHRRRGAGSLLVRAGTDAADKNGLPCYLEASEEGRSLYQHHGFIDMETTDFDLTQHGLTGVERVTQMVRQPVPKKSEMKPTPGILEREVTPGIVLCFAVMLFCIVFPLGLNPYTRY</sequence>
<dbReference type="PROSITE" id="PS51186">
    <property type="entry name" value="GNAT"/>
    <property type="match status" value="1"/>
</dbReference>
<dbReference type="InterPro" id="IPR000182">
    <property type="entry name" value="GNAT_dom"/>
</dbReference>
<dbReference type="GO" id="GO:0016747">
    <property type="term" value="F:acyltransferase activity, transferring groups other than amino-acyl groups"/>
    <property type="evidence" value="ECO:0007669"/>
    <property type="project" value="InterPro"/>
</dbReference>
<dbReference type="EMBL" id="ML977343">
    <property type="protein sequence ID" value="KAF2109170.1"/>
    <property type="molecule type" value="Genomic_DNA"/>
</dbReference>
<keyword evidence="1" id="KW-0472">Membrane</keyword>
<keyword evidence="4" id="KW-1185">Reference proteome</keyword>
<organism evidence="3 4">
    <name type="scientific">Lophiotrema nucula</name>
    <dbReference type="NCBI Taxonomy" id="690887"/>
    <lineage>
        <taxon>Eukaryota</taxon>
        <taxon>Fungi</taxon>
        <taxon>Dikarya</taxon>
        <taxon>Ascomycota</taxon>
        <taxon>Pezizomycotina</taxon>
        <taxon>Dothideomycetes</taxon>
        <taxon>Pleosporomycetidae</taxon>
        <taxon>Pleosporales</taxon>
        <taxon>Lophiotremataceae</taxon>
        <taxon>Lophiotrema</taxon>
    </lineage>
</organism>
<dbReference type="Proteomes" id="UP000799770">
    <property type="component" value="Unassembled WGS sequence"/>
</dbReference>
<keyword evidence="3" id="KW-0808">Transferase</keyword>
<dbReference type="InterPro" id="IPR016181">
    <property type="entry name" value="Acyl_CoA_acyltransferase"/>
</dbReference>
<feature type="transmembrane region" description="Helical" evidence="1">
    <location>
        <begin position="232"/>
        <end position="253"/>
    </location>
</feature>
<dbReference type="OrthoDB" id="2115692at2759"/>
<evidence type="ECO:0000256" key="1">
    <source>
        <dbReference type="SAM" id="Phobius"/>
    </source>
</evidence>
<dbReference type="PANTHER" id="PTHR42791">
    <property type="entry name" value="GNAT FAMILY ACETYLTRANSFERASE"/>
    <property type="match status" value="1"/>
</dbReference>
<feature type="domain" description="N-acetyltransferase" evidence="2">
    <location>
        <begin position="63"/>
        <end position="208"/>
    </location>
</feature>
<protein>
    <submittedName>
        <fullName evidence="3">Acyl-CoA N-acyltransferase</fullName>
    </submittedName>
</protein>
<accession>A0A6A5YQ97</accession>
<evidence type="ECO:0000259" key="2">
    <source>
        <dbReference type="PROSITE" id="PS51186"/>
    </source>
</evidence>
<keyword evidence="3" id="KW-0012">Acyltransferase</keyword>
<evidence type="ECO:0000313" key="3">
    <source>
        <dbReference type="EMBL" id="KAF2109170.1"/>
    </source>
</evidence>
<proteinExistence type="predicted"/>
<dbReference type="Pfam" id="PF13508">
    <property type="entry name" value="Acetyltransf_7"/>
    <property type="match status" value="1"/>
</dbReference>